<dbReference type="PRINTS" id="PR00147">
    <property type="entry name" value="DNAPHOTLYASE"/>
</dbReference>
<evidence type="ECO:0000256" key="1">
    <source>
        <dbReference type="ARBA" id="ARBA00001974"/>
    </source>
</evidence>
<evidence type="ECO:0000256" key="3">
    <source>
        <dbReference type="ARBA" id="ARBA00022827"/>
    </source>
</evidence>
<dbReference type="InterPro" id="IPR036155">
    <property type="entry name" value="Crypto/Photolyase_N_sf"/>
</dbReference>
<dbReference type="InterPro" id="IPR006050">
    <property type="entry name" value="DNA_photolyase_N"/>
</dbReference>
<dbReference type="GO" id="GO:0071949">
    <property type="term" value="F:FAD binding"/>
    <property type="evidence" value="ECO:0007669"/>
    <property type="project" value="TreeGrafter"/>
</dbReference>
<keyword evidence="6" id="KW-1185">Reference proteome</keyword>
<name>E3T4N5_CROVB</name>
<evidence type="ECO:0000313" key="5">
    <source>
        <dbReference type="EMBL" id="ADO67148.1"/>
    </source>
</evidence>
<evidence type="ECO:0000259" key="4">
    <source>
        <dbReference type="PROSITE" id="PS51645"/>
    </source>
</evidence>
<dbReference type="RefSeq" id="YP_003969747.1">
    <property type="nucleotide sequence ID" value="NC_014637.1"/>
</dbReference>
<dbReference type="Proteomes" id="UP000029781">
    <property type="component" value="Segment"/>
</dbReference>
<dbReference type="Gene3D" id="1.10.579.10">
    <property type="entry name" value="DNA Cyclobutane Dipyrimidine Photolyase, subunit A, domain 3"/>
    <property type="match status" value="1"/>
</dbReference>
<gene>
    <name evidence="5" type="ORF">crov115</name>
</gene>
<dbReference type="PANTHER" id="PTHR11455:SF18">
    <property type="entry name" value="SI:CH1073-390K14.1"/>
    <property type="match status" value="1"/>
</dbReference>
<dbReference type="InterPro" id="IPR014729">
    <property type="entry name" value="Rossmann-like_a/b/a_fold"/>
</dbReference>
<evidence type="ECO:0000256" key="2">
    <source>
        <dbReference type="ARBA" id="ARBA00022630"/>
    </source>
</evidence>
<dbReference type="Pfam" id="PF00875">
    <property type="entry name" value="DNA_photolyase"/>
    <property type="match status" value="1"/>
</dbReference>
<protein>
    <submittedName>
        <fullName evidence="5">Putative CPD class I photolyase</fullName>
    </submittedName>
</protein>
<dbReference type="GO" id="GO:0003677">
    <property type="term" value="F:DNA binding"/>
    <property type="evidence" value="ECO:0007669"/>
    <property type="project" value="TreeGrafter"/>
</dbReference>
<reference evidence="5 6" key="1">
    <citation type="journal article" date="2010" name="Proc. Natl. Acad. Sci. U.S.A.">
        <title>Giant virus with a remarkable complement of genes infects marine zooplankton.</title>
        <authorList>
            <person name="Fischer M.G."/>
            <person name="Allen M.J."/>
            <person name="Wilson W.H."/>
            <person name="Suttle C.A."/>
        </authorList>
    </citation>
    <scope>NUCLEOTIDE SEQUENCE [LARGE SCALE GENOMIC DNA]</scope>
    <source>
        <strain evidence="5 6">BV-PW1</strain>
    </source>
</reference>
<sequence>MSNLFIFRRDLRIIDNLGLHQALKETNTIPIFIFTHQQVINNPYLSDNSFGFLIESLEDLSKQISKNKGKLYYFLTNKNTTEIDIISQIIQYNNILKIYTNKDWTPYAKKRDDKLLEFGKKENIIINLIEDYTLLPMGSICTNNNTAYKIFTPFYNKSKELWKNIPKPTKVNKYKFNKIKFINLIKSNINLSAMKQYYKSNSFRLVQGGRKNALLQLKKIKNQKEYSIKRNNLMYETTHLSAYIKFGCISIREVFYKFKKYLKDNNTLYSQLFWREFYTYITHYYQYVLQGQISNKVNLDFQEKYGNFKWSNNKTFLNKWKKGETGFPIVDAGIKELLTTGYMHNRSRLLTSAFLIKLCLIDWREGEKYFAQKLTDYDPAQNNGGWQFHHGGASNADYFRIISPISQANRFDKNAEYIKKWLPNLKDIKPKHLLDWEQYYSCYDLNKLNYFKPMFDYKKQRELSLKTYKLHFKS</sequence>
<dbReference type="PANTHER" id="PTHR11455">
    <property type="entry name" value="CRYPTOCHROME"/>
    <property type="match status" value="1"/>
</dbReference>
<accession>E3T4N5</accession>
<dbReference type="PROSITE" id="PS51645">
    <property type="entry name" value="PHR_CRY_ALPHA_BETA"/>
    <property type="match status" value="1"/>
</dbReference>
<comment type="cofactor">
    <cofactor evidence="1">
        <name>FAD</name>
        <dbReference type="ChEBI" id="CHEBI:57692"/>
    </cofactor>
</comment>
<dbReference type="InterPro" id="IPR002081">
    <property type="entry name" value="Cryptochrome/DNA_photolyase_1"/>
</dbReference>
<dbReference type="GeneID" id="9887517"/>
<organism evidence="5 6">
    <name type="scientific">Cafeteria roenbergensis virus (strain BV-PW1)</name>
    <name type="common">CroV</name>
    <dbReference type="NCBI Taxonomy" id="693272"/>
    <lineage>
        <taxon>Viruses</taxon>
        <taxon>Varidnaviria</taxon>
        <taxon>Bamfordvirae</taxon>
        <taxon>Nucleocytoviricota</taxon>
        <taxon>Megaviricetes</taxon>
        <taxon>Imitervirales</taxon>
        <taxon>Mimiviridae</taxon>
        <taxon>Aliimimivirinae</taxon>
        <taxon>Rheavirus</taxon>
        <taxon>Rheavirus sinusmexicani</taxon>
    </lineage>
</organism>
<feature type="domain" description="Photolyase/cryptochrome alpha/beta" evidence="4">
    <location>
        <begin position="1"/>
        <end position="134"/>
    </location>
</feature>
<dbReference type="InterPro" id="IPR005101">
    <property type="entry name" value="Cryptochr/Photolyase_FAD-bd"/>
</dbReference>
<dbReference type="KEGG" id="vg:9887517"/>
<dbReference type="Pfam" id="PF03441">
    <property type="entry name" value="FAD_binding_7"/>
    <property type="match status" value="1"/>
</dbReference>
<proteinExistence type="predicted"/>
<dbReference type="InterPro" id="IPR036134">
    <property type="entry name" value="Crypto/Photolyase_FAD-like_sf"/>
</dbReference>
<dbReference type="SUPFAM" id="SSF48173">
    <property type="entry name" value="Cryptochrome/photolyase FAD-binding domain"/>
    <property type="match status" value="1"/>
</dbReference>
<organismHost>
    <name type="scientific">Cafeteria roenbergensis</name>
    <name type="common">Marine flagellate</name>
    <dbReference type="NCBI Taxonomy" id="33653"/>
</organismHost>
<dbReference type="SUPFAM" id="SSF52425">
    <property type="entry name" value="Cryptochrome/photolyase, N-terminal domain"/>
    <property type="match status" value="1"/>
</dbReference>
<evidence type="ECO:0000313" key="6">
    <source>
        <dbReference type="Proteomes" id="UP000029781"/>
    </source>
</evidence>
<dbReference type="OrthoDB" id="31739at10239"/>
<keyword evidence="2" id="KW-0285">Flavoprotein</keyword>
<dbReference type="Gene3D" id="1.25.40.80">
    <property type="match status" value="1"/>
</dbReference>
<dbReference type="EMBL" id="GU244497">
    <property type="protein sequence ID" value="ADO67148.1"/>
    <property type="molecule type" value="Genomic_DNA"/>
</dbReference>
<keyword evidence="3" id="KW-0274">FAD</keyword>
<dbReference type="Gene3D" id="3.40.50.620">
    <property type="entry name" value="HUPs"/>
    <property type="match status" value="1"/>
</dbReference>
<dbReference type="GO" id="GO:0003904">
    <property type="term" value="F:deoxyribodipyrimidine photo-lyase activity"/>
    <property type="evidence" value="ECO:0007669"/>
    <property type="project" value="TreeGrafter"/>
</dbReference>